<feature type="domain" description="ISXO2-like transposase" evidence="1">
    <location>
        <begin position="4"/>
        <end position="91"/>
    </location>
</feature>
<dbReference type="KEGG" id="mbas:ALGA_0941"/>
<reference evidence="3" key="2">
    <citation type="journal article" date="2020" name="Antonie Van Leeuwenhoek">
        <title>Labilibaculum antarcticum sp. nov., a novel facultative anaerobic, psychrotorelant bacterium isolated from marine sediment of Antarctica.</title>
        <authorList>
            <person name="Watanabe M."/>
            <person name="Kojima H."/>
            <person name="Fukui M."/>
        </authorList>
    </citation>
    <scope>NUCLEOTIDE SEQUENCE [LARGE SCALE GENOMIC DNA]</scope>
    <source>
        <strain evidence="3">SPP2</strain>
    </source>
</reference>
<dbReference type="InterPro" id="IPR024445">
    <property type="entry name" value="Tnp_ISXO2-like"/>
</dbReference>
<sequence length="103" mass="12646">MYAQKIDNYSSKELEKIFTKHIDKQARVTTDLWKGYRPLFKDYDITQIESAGGINFKALHTVIHQVKYWIRTTYSWISEFNIDRYFDVFYYWCVFYRVCQFPI</sequence>
<dbReference type="Proteomes" id="UP000218267">
    <property type="component" value="Chromosome"/>
</dbReference>
<dbReference type="EMBL" id="AP018042">
    <property type="protein sequence ID" value="BAX79328.1"/>
    <property type="molecule type" value="Genomic_DNA"/>
</dbReference>
<name>A0A1Y1CG27_9BACT</name>
<proteinExistence type="predicted"/>
<dbReference type="AlphaFoldDB" id="A0A1Y1CG27"/>
<accession>A0A1Y1CG27</accession>
<evidence type="ECO:0000313" key="3">
    <source>
        <dbReference type="Proteomes" id="UP000218267"/>
    </source>
</evidence>
<dbReference type="Pfam" id="PF12762">
    <property type="entry name" value="DDE_Tnp_IS1595"/>
    <property type="match status" value="1"/>
</dbReference>
<keyword evidence="3" id="KW-1185">Reference proteome</keyword>
<organism evidence="2 3">
    <name type="scientific">Labilibaculum antarcticum</name>
    <dbReference type="NCBI Taxonomy" id="1717717"/>
    <lineage>
        <taxon>Bacteria</taxon>
        <taxon>Pseudomonadati</taxon>
        <taxon>Bacteroidota</taxon>
        <taxon>Bacteroidia</taxon>
        <taxon>Marinilabiliales</taxon>
        <taxon>Marinifilaceae</taxon>
        <taxon>Labilibaculum</taxon>
    </lineage>
</organism>
<gene>
    <name evidence="2" type="ORF">ALGA_0941</name>
</gene>
<evidence type="ECO:0000313" key="2">
    <source>
        <dbReference type="EMBL" id="BAX79328.1"/>
    </source>
</evidence>
<protein>
    <submittedName>
        <fullName evidence="2">DDE transposase</fullName>
    </submittedName>
</protein>
<evidence type="ECO:0000259" key="1">
    <source>
        <dbReference type="Pfam" id="PF12762"/>
    </source>
</evidence>
<reference evidence="2 3" key="1">
    <citation type="journal article" date="2018" name="Mar. Genomics">
        <title>Complete genome sequence of Marinifilaceae bacterium strain SPP2, isolated from the Antarctic marine sediment.</title>
        <authorList>
            <person name="Watanabe M."/>
            <person name="Kojima H."/>
            <person name="Fukui M."/>
        </authorList>
    </citation>
    <scope>NUCLEOTIDE SEQUENCE [LARGE SCALE GENOMIC DNA]</scope>
    <source>
        <strain evidence="2 3">SPP2</strain>
    </source>
</reference>